<evidence type="ECO:0000256" key="3">
    <source>
        <dbReference type="ARBA" id="ARBA00022946"/>
    </source>
</evidence>
<evidence type="ECO:0000256" key="2">
    <source>
        <dbReference type="ARBA" id="ARBA00005557"/>
    </source>
</evidence>
<name>A0A7R8XCB7_9CRUS</name>
<proteinExistence type="inferred from homology"/>
<sequence length="155" mass="18276">MARKLTINKFGKVINPIRHAIAFEGRWGRPPTTKTFIAEQIRKVDLRPVKAVNVRFDPFHPNAQAVREFMFITSFPKIRKTNLKCTFKCDVVNDRSEPSIFIDFENKQKCIFKAGSLNILDILQNYNKVVEPILQKYQEDQPKPFEVKVERKRRR</sequence>
<comment type="subcellular location">
    <subcellularLocation>
        <location evidence="1">Mitochondrion</location>
    </subcellularLocation>
</comment>
<keyword evidence="4" id="KW-0689">Ribosomal protein</keyword>
<evidence type="ECO:0000256" key="8">
    <source>
        <dbReference type="ARBA" id="ARBA00042721"/>
    </source>
</evidence>
<dbReference type="Gene3D" id="3.40.30.10">
    <property type="entry name" value="Glutaredoxin"/>
    <property type="match status" value="1"/>
</dbReference>
<dbReference type="OrthoDB" id="6618793at2759"/>
<evidence type="ECO:0000256" key="4">
    <source>
        <dbReference type="ARBA" id="ARBA00022980"/>
    </source>
</evidence>
<dbReference type="EMBL" id="LR901149">
    <property type="protein sequence ID" value="CAD7247915.1"/>
    <property type="molecule type" value="Genomic_DNA"/>
</dbReference>
<dbReference type="Pfam" id="PF10780">
    <property type="entry name" value="MRP_L53"/>
    <property type="match status" value="1"/>
</dbReference>
<protein>
    <recommendedName>
        <fullName evidence="7">Large ribosomal subunit protein mL53</fullName>
    </recommendedName>
    <alternativeName>
        <fullName evidence="8">39S ribosomal protein L53, mitochondrial</fullName>
    </alternativeName>
</protein>
<dbReference type="InterPro" id="IPR019716">
    <property type="entry name" value="Ribosomal_mL53"/>
</dbReference>
<evidence type="ECO:0000256" key="5">
    <source>
        <dbReference type="ARBA" id="ARBA00023128"/>
    </source>
</evidence>
<dbReference type="PANTHER" id="PTHR33618:SF1">
    <property type="entry name" value="LARGE RIBOSOMAL SUBUNIT PROTEIN ML53"/>
    <property type="match status" value="1"/>
</dbReference>
<evidence type="ECO:0000256" key="1">
    <source>
        <dbReference type="ARBA" id="ARBA00004173"/>
    </source>
</evidence>
<dbReference type="Proteomes" id="UP000677054">
    <property type="component" value="Unassembled WGS sequence"/>
</dbReference>
<organism evidence="9">
    <name type="scientific">Darwinula stevensoni</name>
    <dbReference type="NCBI Taxonomy" id="69355"/>
    <lineage>
        <taxon>Eukaryota</taxon>
        <taxon>Metazoa</taxon>
        <taxon>Ecdysozoa</taxon>
        <taxon>Arthropoda</taxon>
        <taxon>Crustacea</taxon>
        <taxon>Oligostraca</taxon>
        <taxon>Ostracoda</taxon>
        <taxon>Podocopa</taxon>
        <taxon>Podocopida</taxon>
        <taxon>Darwinulocopina</taxon>
        <taxon>Darwinuloidea</taxon>
        <taxon>Darwinulidae</taxon>
        <taxon>Darwinula</taxon>
    </lineage>
</organism>
<dbReference type="PANTHER" id="PTHR33618">
    <property type="entry name" value="39S RIBOSOMAL PROTEIN L53, MITOCHONDRIAL"/>
    <property type="match status" value="1"/>
</dbReference>
<evidence type="ECO:0000313" key="9">
    <source>
        <dbReference type="EMBL" id="CAD7247915.1"/>
    </source>
</evidence>
<keyword evidence="3" id="KW-0809">Transit peptide</keyword>
<reference evidence="9" key="1">
    <citation type="submission" date="2020-11" db="EMBL/GenBank/DDBJ databases">
        <authorList>
            <person name="Tran Van P."/>
        </authorList>
    </citation>
    <scope>NUCLEOTIDE SEQUENCE</scope>
</reference>
<evidence type="ECO:0000313" key="10">
    <source>
        <dbReference type="Proteomes" id="UP000677054"/>
    </source>
</evidence>
<keyword evidence="6" id="KW-0687">Ribonucleoprotein</keyword>
<evidence type="ECO:0000256" key="6">
    <source>
        <dbReference type="ARBA" id="ARBA00023274"/>
    </source>
</evidence>
<dbReference type="EMBL" id="CAJPEV010001632">
    <property type="protein sequence ID" value="CAG0893619.1"/>
    <property type="molecule type" value="Genomic_DNA"/>
</dbReference>
<dbReference type="InterPro" id="IPR052473">
    <property type="entry name" value="mtLSU_mL53"/>
</dbReference>
<accession>A0A7R8XCB7</accession>
<dbReference type="AlphaFoldDB" id="A0A7R8XCB7"/>
<comment type="similarity">
    <text evidence="2">Belongs to the mitochondrion-specific ribosomal protein mL53 family.</text>
</comment>
<gene>
    <name evidence="9" type="ORF">DSTB1V02_LOCUS7739</name>
</gene>
<keyword evidence="10" id="KW-1185">Reference proteome</keyword>
<evidence type="ECO:0000256" key="7">
    <source>
        <dbReference type="ARBA" id="ARBA00035180"/>
    </source>
</evidence>
<keyword evidence="5" id="KW-0496">Mitochondrion</keyword>
<dbReference type="GO" id="GO:0005762">
    <property type="term" value="C:mitochondrial large ribosomal subunit"/>
    <property type="evidence" value="ECO:0007669"/>
    <property type="project" value="TreeGrafter"/>
</dbReference>